<keyword evidence="2" id="KW-1185">Reference proteome</keyword>
<gene>
    <name evidence="1" type="ORF">PXEA_LOCUS11568</name>
</gene>
<dbReference type="EMBL" id="CAAALY010035743">
    <property type="protein sequence ID" value="VEL18128.1"/>
    <property type="molecule type" value="Genomic_DNA"/>
</dbReference>
<dbReference type="Proteomes" id="UP000784294">
    <property type="component" value="Unassembled WGS sequence"/>
</dbReference>
<sequence>MFPVHYNRRSFLIRNSFVIFYVPSSIRSFPLALNGSEFSRRSTLSESRWIRDRFTTLSPSSVVAVDAFNTKPSKLARVAYAPQFRNCLLISGWRHNRKPREDVYSEPIHIK</sequence>
<dbReference type="AlphaFoldDB" id="A0A448WR68"/>
<evidence type="ECO:0000313" key="1">
    <source>
        <dbReference type="EMBL" id="VEL18128.1"/>
    </source>
</evidence>
<accession>A0A448WR68</accession>
<organism evidence="1 2">
    <name type="scientific">Protopolystoma xenopodis</name>
    <dbReference type="NCBI Taxonomy" id="117903"/>
    <lineage>
        <taxon>Eukaryota</taxon>
        <taxon>Metazoa</taxon>
        <taxon>Spiralia</taxon>
        <taxon>Lophotrochozoa</taxon>
        <taxon>Platyhelminthes</taxon>
        <taxon>Monogenea</taxon>
        <taxon>Polyopisthocotylea</taxon>
        <taxon>Polystomatidea</taxon>
        <taxon>Polystomatidae</taxon>
        <taxon>Protopolystoma</taxon>
    </lineage>
</organism>
<proteinExistence type="predicted"/>
<name>A0A448WR68_9PLAT</name>
<protein>
    <submittedName>
        <fullName evidence="1">Uncharacterized protein</fullName>
    </submittedName>
</protein>
<evidence type="ECO:0000313" key="2">
    <source>
        <dbReference type="Proteomes" id="UP000784294"/>
    </source>
</evidence>
<comment type="caution">
    <text evidence="1">The sequence shown here is derived from an EMBL/GenBank/DDBJ whole genome shotgun (WGS) entry which is preliminary data.</text>
</comment>
<reference evidence="1" key="1">
    <citation type="submission" date="2018-11" db="EMBL/GenBank/DDBJ databases">
        <authorList>
            <consortium name="Pathogen Informatics"/>
        </authorList>
    </citation>
    <scope>NUCLEOTIDE SEQUENCE</scope>
</reference>